<dbReference type="Gramene" id="A02p14220.2_BraZ1">
    <property type="protein sequence ID" value="A02p14220.2_BraZ1.CDS.1"/>
    <property type="gene ID" value="A02g14220.2_BraZ1"/>
</dbReference>
<sequence length="38" mass="4161">MQTESNTSSDCITGFVPFCSTTREPVTQNIIIISLLNV</sequence>
<dbReference type="EMBL" id="LS974618">
    <property type="protein sequence ID" value="CAG7892470.1"/>
    <property type="molecule type" value="Genomic_DNA"/>
</dbReference>
<evidence type="ECO:0000313" key="2">
    <source>
        <dbReference type="Proteomes" id="UP000694005"/>
    </source>
</evidence>
<evidence type="ECO:0000313" key="1">
    <source>
        <dbReference type="EMBL" id="CAG7892470.1"/>
    </source>
</evidence>
<accession>A0A8D9H448</accession>
<name>A0A8D9H448_BRACM</name>
<gene>
    <name evidence="1" type="ORF">BRAPAZ1V2_A02P14220.2</name>
</gene>
<proteinExistence type="predicted"/>
<reference evidence="1 2" key="1">
    <citation type="submission" date="2021-07" db="EMBL/GenBank/DDBJ databases">
        <authorList>
            <consortium name="Genoscope - CEA"/>
            <person name="William W."/>
        </authorList>
    </citation>
    <scope>NUCLEOTIDE SEQUENCE [LARGE SCALE GENOMIC DNA]</scope>
</reference>
<protein>
    <submittedName>
        <fullName evidence="1">Uncharacterized protein</fullName>
    </submittedName>
</protein>
<dbReference type="Proteomes" id="UP000694005">
    <property type="component" value="Chromosome A02"/>
</dbReference>
<organism evidence="1 2">
    <name type="scientific">Brassica campestris</name>
    <name type="common">Field mustard</name>
    <dbReference type="NCBI Taxonomy" id="3711"/>
    <lineage>
        <taxon>Eukaryota</taxon>
        <taxon>Viridiplantae</taxon>
        <taxon>Streptophyta</taxon>
        <taxon>Embryophyta</taxon>
        <taxon>Tracheophyta</taxon>
        <taxon>Spermatophyta</taxon>
        <taxon>Magnoliopsida</taxon>
        <taxon>eudicotyledons</taxon>
        <taxon>Gunneridae</taxon>
        <taxon>Pentapetalae</taxon>
        <taxon>rosids</taxon>
        <taxon>malvids</taxon>
        <taxon>Brassicales</taxon>
        <taxon>Brassicaceae</taxon>
        <taxon>Brassiceae</taxon>
        <taxon>Brassica</taxon>
    </lineage>
</organism>
<dbReference type="AlphaFoldDB" id="A0A8D9H448"/>